<evidence type="ECO:0000313" key="7">
    <source>
        <dbReference type="EMBL" id="KAF3338390.1"/>
    </source>
</evidence>
<protein>
    <recommendedName>
        <fullName evidence="6">Disease resistance N-terminal domain-containing protein</fullName>
    </recommendedName>
</protein>
<proteinExistence type="inferred from homology"/>
<dbReference type="Gene3D" id="1.20.5.4130">
    <property type="match status" value="1"/>
</dbReference>
<evidence type="ECO:0000259" key="6">
    <source>
        <dbReference type="Pfam" id="PF18052"/>
    </source>
</evidence>
<dbReference type="AlphaFoldDB" id="A0A833QYH8"/>
<name>A0A833QYH8_9POAL</name>
<keyword evidence="2" id="KW-0433">Leucine-rich repeat</keyword>
<evidence type="ECO:0000256" key="3">
    <source>
        <dbReference type="ARBA" id="ARBA00022737"/>
    </source>
</evidence>
<evidence type="ECO:0000256" key="1">
    <source>
        <dbReference type="ARBA" id="ARBA00008894"/>
    </source>
</evidence>
<comment type="similarity">
    <text evidence="1">Belongs to the disease resistance NB-LRR family.</text>
</comment>
<keyword evidence="4" id="KW-0547">Nucleotide-binding</keyword>
<dbReference type="GO" id="GO:0000166">
    <property type="term" value="F:nucleotide binding"/>
    <property type="evidence" value="ECO:0007669"/>
    <property type="project" value="UniProtKB-KW"/>
</dbReference>
<evidence type="ECO:0000256" key="4">
    <source>
        <dbReference type="ARBA" id="ARBA00022741"/>
    </source>
</evidence>
<dbReference type="OrthoDB" id="654183at2759"/>
<accession>A0A833QYH8</accession>
<organism evidence="7 8">
    <name type="scientific">Carex littledalei</name>
    <dbReference type="NCBI Taxonomy" id="544730"/>
    <lineage>
        <taxon>Eukaryota</taxon>
        <taxon>Viridiplantae</taxon>
        <taxon>Streptophyta</taxon>
        <taxon>Embryophyta</taxon>
        <taxon>Tracheophyta</taxon>
        <taxon>Spermatophyta</taxon>
        <taxon>Magnoliopsida</taxon>
        <taxon>Liliopsida</taxon>
        <taxon>Poales</taxon>
        <taxon>Cyperaceae</taxon>
        <taxon>Cyperoideae</taxon>
        <taxon>Cariceae</taxon>
        <taxon>Carex</taxon>
        <taxon>Carex subgen. Euthyceras</taxon>
    </lineage>
</organism>
<keyword evidence="8" id="KW-1185">Reference proteome</keyword>
<comment type="caution">
    <text evidence="7">The sequence shown here is derived from an EMBL/GenBank/DDBJ whole genome shotgun (WGS) entry which is preliminary data.</text>
</comment>
<feature type="domain" description="Disease resistance N-terminal" evidence="6">
    <location>
        <begin position="16"/>
        <end position="105"/>
    </location>
</feature>
<keyword evidence="3" id="KW-0677">Repeat</keyword>
<dbReference type="GO" id="GO:0006952">
    <property type="term" value="P:defense response"/>
    <property type="evidence" value="ECO:0007669"/>
    <property type="project" value="UniProtKB-KW"/>
</dbReference>
<dbReference type="Pfam" id="PF18052">
    <property type="entry name" value="Rx_N"/>
    <property type="match status" value="1"/>
</dbReference>
<evidence type="ECO:0000256" key="2">
    <source>
        <dbReference type="ARBA" id="ARBA00022614"/>
    </source>
</evidence>
<dbReference type="InterPro" id="IPR041118">
    <property type="entry name" value="Rx_N"/>
</dbReference>
<reference evidence="7" key="1">
    <citation type="submission" date="2020-01" db="EMBL/GenBank/DDBJ databases">
        <title>Genome sequence of Kobresia littledalei, the first chromosome-level genome in the family Cyperaceae.</title>
        <authorList>
            <person name="Qu G."/>
        </authorList>
    </citation>
    <scope>NUCLEOTIDE SEQUENCE</scope>
    <source>
        <strain evidence="7">C.B.Clarke</strain>
        <tissue evidence="7">Leaf</tissue>
    </source>
</reference>
<dbReference type="Proteomes" id="UP000623129">
    <property type="component" value="Unassembled WGS sequence"/>
</dbReference>
<evidence type="ECO:0000313" key="8">
    <source>
        <dbReference type="Proteomes" id="UP000623129"/>
    </source>
</evidence>
<dbReference type="EMBL" id="SWLB01000005">
    <property type="protein sequence ID" value="KAF3338390.1"/>
    <property type="molecule type" value="Genomic_DNA"/>
</dbReference>
<evidence type="ECO:0000256" key="5">
    <source>
        <dbReference type="ARBA" id="ARBA00022821"/>
    </source>
</evidence>
<gene>
    <name evidence="7" type="ORF">FCM35_KLT17227</name>
</gene>
<keyword evidence="5" id="KW-0611">Plant defense</keyword>
<sequence>MAKLESLVGGWFVYPVIQAVLDKAEKYLGANWELQKGTREMVEDLTRTLLLCQATVKEVEKKTVINNPALAEFLRNLKETIYHVEDVLDNMEAKSIKAKVQSKNKVSKLASSSLSPVSNMFSPDDNLKSFKKVVDRLNKLCIDIPKIIHFSTLFHIRSLFRTTLMLLEAFLSTSIRSLGESANF</sequence>